<dbReference type="GO" id="GO:0003700">
    <property type="term" value="F:DNA-binding transcription factor activity"/>
    <property type="evidence" value="ECO:0007669"/>
    <property type="project" value="InterPro"/>
</dbReference>
<reference evidence="9" key="2">
    <citation type="submission" date="2019-07" db="EMBL/GenBank/DDBJ databases">
        <authorList>
            <person name="Seetharam A."/>
            <person name="Woodhouse M."/>
            <person name="Cannon E."/>
        </authorList>
    </citation>
    <scope>NUCLEOTIDE SEQUENCE [LARGE SCALE GENOMIC DNA]</scope>
    <source>
        <strain evidence="9">cv. B73</strain>
    </source>
</reference>
<dbReference type="FunCoup" id="A0A1D6KP73">
    <property type="interactions" value="164"/>
</dbReference>
<dbReference type="GeneID" id="103643281"/>
<dbReference type="InterPro" id="IPR036638">
    <property type="entry name" value="HLH_DNA-bd_sf"/>
</dbReference>
<dbReference type="Gramene" id="Zm00001eb041610_T001">
    <property type="protein sequence ID" value="Zm00001eb041610_P001"/>
    <property type="gene ID" value="Zm00001eb041610"/>
</dbReference>
<evidence type="ECO:0000256" key="6">
    <source>
        <dbReference type="SAM" id="MobiDB-lite"/>
    </source>
</evidence>
<dbReference type="EnsemblPlants" id="Zm00001eb041610_T001">
    <property type="protein sequence ID" value="Zm00001eb041610_P001"/>
    <property type="gene ID" value="Zm00001eb041610"/>
</dbReference>
<dbReference type="PANTHER" id="PTHR45844:SF11">
    <property type="entry name" value="OS08G0432800 PROTEIN"/>
    <property type="match status" value="1"/>
</dbReference>
<organism evidence="8">
    <name type="scientific">Zea mays</name>
    <name type="common">Maize</name>
    <dbReference type="NCBI Taxonomy" id="4577"/>
    <lineage>
        <taxon>Eukaryota</taxon>
        <taxon>Viridiplantae</taxon>
        <taxon>Streptophyta</taxon>
        <taxon>Embryophyta</taxon>
        <taxon>Tracheophyta</taxon>
        <taxon>Spermatophyta</taxon>
        <taxon>Magnoliopsida</taxon>
        <taxon>Liliopsida</taxon>
        <taxon>Poales</taxon>
        <taxon>Poaceae</taxon>
        <taxon>PACMAD clade</taxon>
        <taxon>Panicoideae</taxon>
        <taxon>Andropogonodae</taxon>
        <taxon>Andropogoneae</taxon>
        <taxon>Tripsacinae</taxon>
        <taxon>Zea</taxon>
    </lineage>
</organism>
<dbReference type="EMBL" id="CM007647">
    <property type="protein sequence ID" value="ONM04605.1"/>
    <property type="molecule type" value="Genomic_DNA"/>
</dbReference>
<feature type="region of interest" description="Disordered" evidence="6">
    <location>
        <begin position="319"/>
        <end position="353"/>
    </location>
</feature>
<dbReference type="RefSeq" id="XP_020402268.1">
    <property type="nucleotide sequence ID" value="XM_020546679.3"/>
</dbReference>
<dbReference type="InterPro" id="IPR045847">
    <property type="entry name" value="AIG1-like"/>
</dbReference>
<sequence length="353" mass="36670">MWEGGGSHAHEALLLQAAGSGAADYGHAGPSLLRPWLGPAAASGFSYMAPNHAQPGPLGAEAAVASRFGFGGGGYSDGGVEQEQFVVIGSAETVPPRHSLQAAGVGGRTTALLPHGPRMVSGLLGTLQAELGRMTAKEIMDAKALAASRSHSEAERSRRQRINGHLAKLRSLLPNTTKTDKASLLAEVIEHVKELKRQTSAAARQRHLLLPTEADDLSVDAAEDGDDGRLVARASLCCEDRVGLIPDIARALAALSLRARRAEIATLGGRVRNVLLITTADDDDEEGEGHVEGGCAGASSNRRHELVASIQEALRGVMDRKTASSDTFSSSGGGGGGSIKRQRVSGLHEQGSL</sequence>
<dbReference type="eggNOG" id="ENOG502QRXD">
    <property type="taxonomic scope" value="Eukaryota"/>
</dbReference>
<keyword evidence="10" id="KW-1185">Reference proteome</keyword>
<keyword evidence="3" id="KW-0238">DNA-binding</keyword>
<comment type="similarity">
    <text evidence="1">Belongs to the bHLH protein family.</text>
</comment>
<evidence type="ECO:0000259" key="7">
    <source>
        <dbReference type="PROSITE" id="PS50888"/>
    </source>
</evidence>
<dbReference type="GO" id="GO:0046983">
    <property type="term" value="F:protein dimerization activity"/>
    <property type="evidence" value="ECO:0007669"/>
    <property type="project" value="InterPro"/>
</dbReference>
<dbReference type="Pfam" id="PF00010">
    <property type="entry name" value="HLH"/>
    <property type="match status" value="1"/>
</dbReference>
<dbReference type="OMA" id="GVHGSHE"/>
<evidence type="ECO:0000313" key="10">
    <source>
        <dbReference type="Proteomes" id="UP000007305"/>
    </source>
</evidence>
<dbReference type="PANTHER" id="PTHR45844">
    <property type="entry name" value="TRANSCRIPTION FACTOR BHLH30"/>
    <property type="match status" value="1"/>
</dbReference>
<evidence type="ECO:0000256" key="2">
    <source>
        <dbReference type="ARBA" id="ARBA00023015"/>
    </source>
</evidence>
<name>A0A1D6KP73_MAIZE</name>
<keyword evidence="2" id="KW-0805">Transcription regulation</keyword>
<keyword evidence="4" id="KW-0804">Transcription</keyword>
<evidence type="ECO:0000256" key="5">
    <source>
        <dbReference type="ARBA" id="ARBA00023242"/>
    </source>
</evidence>
<reference evidence="8 10" key="1">
    <citation type="submission" date="2015-12" db="EMBL/GenBank/DDBJ databases">
        <title>Update maize B73 reference genome by single molecule sequencing technologies.</title>
        <authorList>
            <consortium name="Maize Genome Sequencing Project"/>
            <person name="Ware D."/>
        </authorList>
    </citation>
    <scope>NUCLEOTIDE SEQUENCE [LARGE SCALE GENOMIC DNA]</scope>
    <source>
        <strain evidence="10">cv. B73</strain>
        <tissue evidence="8">Seedling</tissue>
    </source>
</reference>
<evidence type="ECO:0000256" key="4">
    <source>
        <dbReference type="ARBA" id="ARBA00023163"/>
    </source>
</evidence>
<reference evidence="9" key="3">
    <citation type="submission" date="2021-05" db="UniProtKB">
        <authorList>
            <consortium name="EnsemblPlants"/>
        </authorList>
    </citation>
    <scope>IDENTIFICATION</scope>
    <source>
        <strain evidence="9">cv. B73</strain>
    </source>
</reference>
<feature type="domain" description="BHLH" evidence="7">
    <location>
        <begin position="146"/>
        <end position="195"/>
    </location>
</feature>
<evidence type="ECO:0000313" key="8">
    <source>
        <dbReference type="EMBL" id="ONM04605.1"/>
    </source>
</evidence>
<dbReference type="AlphaFoldDB" id="A0A1D6KP73"/>
<dbReference type="FunFam" id="4.10.280.10:FF:000070">
    <property type="entry name" value="transcription factor bHLH30"/>
    <property type="match status" value="1"/>
</dbReference>
<proteinExistence type="inferred from homology"/>
<dbReference type="SMART" id="SM00353">
    <property type="entry name" value="HLH"/>
    <property type="match status" value="1"/>
</dbReference>
<dbReference type="PROSITE" id="PS50888">
    <property type="entry name" value="BHLH"/>
    <property type="match status" value="1"/>
</dbReference>
<dbReference type="PaxDb" id="4577-GRMZM2G107276_P01"/>
<dbReference type="Proteomes" id="UP000007305">
    <property type="component" value="Chromosome 1"/>
</dbReference>
<protein>
    <submittedName>
        <fullName evidence="8">Transcription factor AIG1</fullName>
    </submittedName>
</protein>
<dbReference type="GO" id="GO:0003677">
    <property type="term" value="F:DNA binding"/>
    <property type="evidence" value="ECO:0007669"/>
    <property type="project" value="UniProtKB-KW"/>
</dbReference>
<dbReference type="SUPFAM" id="SSF55021">
    <property type="entry name" value="ACT-like"/>
    <property type="match status" value="1"/>
</dbReference>
<evidence type="ECO:0000256" key="3">
    <source>
        <dbReference type="ARBA" id="ARBA00023125"/>
    </source>
</evidence>
<dbReference type="CDD" id="cd11455">
    <property type="entry name" value="bHLH_AtAIG1_like"/>
    <property type="match status" value="1"/>
</dbReference>
<dbReference type="ExpressionAtlas" id="A0A1D6KP73">
    <property type="expression patterns" value="baseline and differential"/>
</dbReference>
<gene>
    <name evidence="9" type="primary">LOC103643281</name>
    <name evidence="8" type="ORF">ZEAMMB73_Zm00001d032213</name>
</gene>
<keyword evidence="5" id="KW-0539">Nucleus</keyword>
<dbReference type="InterPro" id="IPR011598">
    <property type="entry name" value="bHLH_dom"/>
</dbReference>
<evidence type="ECO:0000313" key="9">
    <source>
        <dbReference type="EnsemblPlants" id="Zm00001eb041610_P001"/>
    </source>
</evidence>
<dbReference type="KEGG" id="zma:103643281"/>
<dbReference type="Gene3D" id="4.10.280.10">
    <property type="entry name" value="Helix-loop-helix DNA-binding domain"/>
    <property type="match status" value="1"/>
</dbReference>
<accession>A0A1D6KP73</accession>
<dbReference type="SMR" id="A0A1D6KP73"/>
<dbReference type="OrthoDB" id="71302at2759"/>
<dbReference type="InterPro" id="IPR045865">
    <property type="entry name" value="ACT-like_dom_sf"/>
</dbReference>
<evidence type="ECO:0000256" key="1">
    <source>
        <dbReference type="ARBA" id="ARBA00005510"/>
    </source>
</evidence>
<dbReference type="SUPFAM" id="SSF47459">
    <property type="entry name" value="HLH, helix-loop-helix DNA-binding domain"/>
    <property type="match status" value="1"/>
</dbReference>